<evidence type="ECO:0008006" key="15">
    <source>
        <dbReference type="Google" id="ProtNLM"/>
    </source>
</evidence>
<dbReference type="Pfam" id="PF23598">
    <property type="entry name" value="LRR_14"/>
    <property type="match status" value="1"/>
</dbReference>
<feature type="region of interest" description="Disordered" evidence="7">
    <location>
        <begin position="1"/>
        <end position="97"/>
    </location>
</feature>
<dbReference type="GO" id="GO:0002758">
    <property type="term" value="P:innate immune response-activating signaling pathway"/>
    <property type="evidence" value="ECO:0007669"/>
    <property type="project" value="UniProtKB-ARBA"/>
</dbReference>
<dbReference type="InterPro" id="IPR044974">
    <property type="entry name" value="Disease_R_plants"/>
</dbReference>
<feature type="domain" description="Disease resistance protein winged helix" evidence="10">
    <location>
        <begin position="499"/>
        <end position="571"/>
    </location>
</feature>
<feature type="domain" description="Disease resistance N-terminal" evidence="9">
    <location>
        <begin position="165"/>
        <end position="202"/>
    </location>
</feature>
<dbReference type="InterPro" id="IPR036388">
    <property type="entry name" value="WH-like_DNA-bd_sf"/>
</dbReference>
<evidence type="ECO:0000313" key="14">
    <source>
        <dbReference type="Proteomes" id="UP000008810"/>
    </source>
</evidence>
<dbReference type="InterPro" id="IPR058922">
    <property type="entry name" value="WHD_DRP"/>
</dbReference>
<dbReference type="Proteomes" id="UP000008810">
    <property type="component" value="Chromosome 3"/>
</dbReference>
<evidence type="ECO:0000259" key="9">
    <source>
        <dbReference type="Pfam" id="PF18052"/>
    </source>
</evidence>
<dbReference type="FunFam" id="1.10.10.10:FF:000322">
    <property type="entry name" value="Probable disease resistance protein At1g63360"/>
    <property type="match status" value="1"/>
</dbReference>
<dbReference type="AlphaFoldDB" id="A0A2K2D657"/>
<evidence type="ECO:0000256" key="7">
    <source>
        <dbReference type="SAM" id="MobiDB-lite"/>
    </source>
</evidence>
<comment type="similarity">
    <text evidence="1">Belongs to the disease resistance NB-LRR family.</text>
</comment>
<dbReference type="InterPro" id="IPR002182">
    <property type="entry name" value="NB-ARC"/>
</dbReference>
<accession>A0A2K2D657</accession>
<reference evidence="12 13" key="1">
    <citation type="journal article" date="2010" name="Nature">
        <title>Genome sequencing and analysis of the model grass Brachypodium distachyon.</title>
        <authorList>
            <consortium name="International Brachypodium Initiative"/>
        </authorList>
    </citation>
    <scope>NUCLEOTIDE SEQUENCE [LARGE SCALE GENOMIC DNA]</scope>
    <source>
        <strain evidence="12 13">Bd21</strain>
    </source>
</reference>
<keyword evidence="4" id="KW-0547">Nucleotide-binding</keyword>
<dbReference type="GO" id="GO:0098542">
    <property type="term" value="P:defense response to other organism"/>
    <property type="evidence" value="ECO:0000318"/>
    <property type="project" value="GO_Central"/>
</dbReference>
<evidence type="ECO:0000313" key="13">
    <source>
        <dbReference type="EnsemblPlants" id="PNT69756"/>
    </source>
</evidence>
<dbReference type="PANTHER" id="PTHR23155:SF1116">
    <property type="entry name" value="OS12G0273300 PROTEIN"/>
    <property type="match status" value="1"/>
</dbReference>
<gene>
    <name evidence="12" type="ORF">BRADI_3g60981v3</name>
</gene>
<dbReference type="GO" id="GO:0009626">
    <property type="term" value="P:plant-type hypersensitive response"/>
    <property type="evidence" value="ECO:0007669"/>
    <property type="project" value="UniProtKB-ARBA"/>
</dbReference>
<dbReference type="Pfam" id="PF23559">
    <property type="entry name" value="WHD_DRP"/>
    <property type="match status" value="1"/>
</dbReference>
<dbReference type="PANTHER" id="PTHR23155">
    <property type="entry name" value="DISEASE RESISTANCE PROTEIN RP"/>
    <property type="match status" value="1"/>
</dbReference>
<dbReference type="SUPFAM" id="SSF52058">
    <property type="entry name" value="L domain-like"/>
    <property type="match status" value="1"/>
</dbReference>
<dbReference type="Gene3D" id="3.80.10.10">
    <property type="entry name" value="Ribonuclease Inhibitor"/>
    <property type="match status" value="1"/>
</dbReference>
<dbReference type="FunFam" id="3.40.50.300:FF:001091">
    <property type="entry name" value="Probable disease resistance protein At1g61300"/>
    <property type="match status" value="1"/>
</dbReference>
<dbReference type="Gramene" id="PNT69756">
    <property type="protein sequence ID" value="PNT69756"/>
    <property type="gene ID" value="BRADI_3g60981v3"/>
</dbReference>
<dbReference type="ExpressionAtlas" id="A0A2K2D657">
    <property type="expression patterns" value="baseline"/>
</dbReference>
<evidence type="ECO:0000259" key="11">
    <source>
        <dbReference type="Pfam" id="PF23598"/>
    </source>
</evidence>
<dbReference type="Gene3D" id="1.20.5.4130">
    <property type="match status" value="1"/>
</dbReference>
<feature type="domain" description="Disease resistance R13L4/SHOC-2-like LRR" evidence="11">
    <location>
        <begin position="623"/>
        <end position="971"/>
    </location>
</feature>
<keyword evidence="14" id="KW-1185">Reference proteome</keyword>
<dbReference type="GO" id="GO:0043531">
    <property type="term" value="F:ADP binding"/>
    <property type="evidence" value="ECO:0007669"/>
    <property type="project" value="InterPro"/>
</dbReference>
<dbReference type="GO" id="GO:0042742">
    <property type="term" value="P:defense response to bacterium"/>
    <property type="evidence" value="ECO:0007669"/>
    <property type="project" value="UniProtKB-ARBA"/>
</dbReference>
<name>A0A2K2D657_BRADI</name>
<dbReference type="InterPro" id="IPR055414">
    <property type="entry name" value="LRR_R13L4/SHOC2-like"/>
</dbReference>
<feature type="compositionally biased region" description="Polar residues" evidence="7">
    <location>
        <begin position="34"/>
        <end position="44"/>
    </location>
</feature>
<dbReference type="Gene3D" id="1.10.10.10">
    <property type="entry name" value="Winged helix-like DNA-binding domain superfamily/Winged helix DNA-binding domain"/>
    <property type="match status" value="1"/>
</dbReference>
<dbReference type="OrthoDB" id="682957at2759"/>
<evidence type="ECO:0000256" key="4">
    <source>
        <dbReference type="ARBA" id="ARBA00022741"/>
    </source>
</evidence>
<keyword evidence="2" id="KW-0433">Leucine-rich repeat</keyword>
<dbReference type="Gene3D" id="3.40.50.300">
    <property type="entry name" value="P-loop containing nucleotide triphosphate hydrolases"/>
    <property type="match status" value="1"/>
</dbReference>
<dbReference type="FunCoup" id="A0A2K2D657">
    <property type="interactions" value="3"/>
</dbReference>
<reference evidence="13" key="3">
    <citation type="submission" date="2018-08" db="UniProtKB">
        <authorList>
            <consortium name="EnsemblPlants"/>
        </authorList>
    </citation>
    <scope>IDENTIFICATION</scope>
    <source>
        <strain evidence="13">cv. Bd21</strain>
    </source>
</reference>
<keyword evidence="5" id="KW-0611">Plant defense</keyword>
<evidence type="ECO:0000256" key="5">
    <source>
        <dbReference type="ARBA" id="ARBA00022821"/>
    </source>
</evidence>
<reference evidence="12" key="2">
    <citation type="submission" date="2017-06" db="EMBL/GenBank/DDBJ databases">
        <title>WGS assembly of Brachypodium distachyon.</title>
        <authorList>
            <consortium name="The International Brachypodium Initiative"/>
            <person name="Lucas S."/>
            <person name="Harmon-Smith M."/>
            <person name="Lail K."/>
            <person name="Tice H."/>
            <person name="Grimwood J."/>
            <person name="Bruce D."/>
            <person name="Barry K."/>
            <person name="Shu S."/>
            <person name="Lindquist E."/>
            <person name="Wang M."/>
            <person name="Pitluck S."/>
            <person name="Vogel J.P."/>
            <person name="Garvin D.F."/>
            <person name="Mockler T.C."/>
            <person name="Schmutz J."/>
            <person name="Rokhsar D."/>
            <person name="Bevan M.W."/>
        </authorList>
    </citation>
    <scope>NUCLEOTIDE SEQUENCE</scope>
    <source>
        <strain evidence="12">Bd21</strain>
    </source>
</reference>
<dbReference type="SUPFAM" id="SSF52540">
    <property type="entry name" value="P-loop containing nucleoside triphosphate hydrolases"/>
    <property type="match status" value="1"/>
</dbReference>
<feature type="domain" description="NB-ARC" evidence="8">
    <location>
        <begin position="290"/>
        <end position="438"/>
    </location>
</feature>
<evidence type="ECO:0000313" key="12">
    <source>
        <dbReference type="EMBL" id="PNT69756.1"/>
    </source>
</evidence>
<sequence length="989" mass="112076">MGKKKRQQQKRTNENVTGGQQPKEAAVPAKRATNKNVTGQQQPNDPAPQGHTAKNKNNNEEEVPGTSTQRKPTDPNLEVTEAPKEEVCPLTLSTTNPFSEFSFGATTKAAPKNETPPPIFGIPYFVPQTTTPEPLEFSFGATATVEKKNSNQGKEDTVGEVPPDQLDMNVRVWAGKVQDLSYDMEDIVNTFMVQVENGHENEQLTNMKNRAKKLLKKTIKLFNKGKALHQISVAIQEAQDLTKELSDLRKRYKLMIHSNNTGAANTGANIDPRLLDMYKDVTELIGIEKERDELIQSLTEDGYKSKQNLKTISIVGFGGLGKTTLAKAVYNKIKVEFDCGAFVSVSRTPDVKRILKDILYDLDKDKFQNIHSTTRGENLLIDELREFLEDKRYLIMIDDIWDVKTWGIIKCALCGNSLGSRIITTTHNVNVSEACHSSEEYFLVIITVASLLSSNQNRMSKDHWCHVLKSIWRGITEDAIVGYYDLPSHLKTCLLYLSIFPEDYKIERHRLIWRWIAEGFIHHGKQGKGLFEVGESYFNELVNRSMIQPADMNYEGKAYFCRVHDLVLDLICSLSREENFVAIWDANGQSIHESQSNFRRLSLQNISMAELGTPQLGTMNMSQVRSFSLFMVDINPMPSLSCFQVLRVLDLEGCHSVRRKDKIYLRHLGSVLHLKYLGLNRTHVSELPIEIGNLQILQTLDIRRTYVRELPSSVFQLRKLMRLCINSEIKLPAASLGNLVSLQELSTLNVDNFSGEELKELGSLTELRFLMICFSCKMDENQDKALADLEFFGVGCTKFIPVRRVPRPTLHRFDEDLLSAMPSSSLPFLSYVHISVDQVRGDHIVTLGMLPVLRFLYLDARRSKKELAELERGFVLSADGAFPCVTECTFLGFQTFPCMFPQGTMPMLRSFHFSFLARQIFSHHFELSMSHLPLIQQVTADVWCHGANAGEVKFAETEFRRAAADHPNLPTCLIDRYGIDRLVNSCNHF</sequence>
<dbReference type="Pfam" id="PF00931">
    <property type="entry name" value="NB-ARC"/>
    <property type="match status" value="1"/>
</dbReference>
<proteinExistence type="inferred from homology"/>
<protein>
    <recommendedName>
        <fullName evidence="15">NB-ARC domain-containing protein</fullName>
    </recommendedName>
</protein>
<dbReference type="Pfam" id="PF18052">
    <property type="entry name" value="Rx_N"/>
    <property type="match status" value="1"/>
</dbReference>
<dbReference type="InterPro" id="IPR027417">
    <property type="entry name" value="P-loop_NTPase"/>
</dbReference>
<dbReference type="EnsemblPlants" id="PNT69756">
    <property type="protein sequence ID" value="PNT69756"/>
    <property type="gene ID" value="BRADI_3g60981v3"/>
</dbReference>
<organism evidence="12">
    <name type="scientific">Brachypodium distachyon</name>
    <name type="common">Purple false brome</name>
    <name type="synonym">Trachynia distachya</name>
    <dbReference type="NCBI Taxonomy" id="15368"/>
    <lineage>
        <taxon>Eukaryota</taxon>
        <taxon>Viridiplantae</taxon>
        <taxon>Streptophyta</taxon>
        <taxon>Embryophyta</taxon>
        <taxon>Tracheophyta</taxon>
        <taxon>Spermatophyta</taxon>
        <taxon>Magnoliopsida</taxon>
        <taxon>Liliopsida</taxon>
        <taxon>Poales</taxon>
        <taxon>Poaceae</taxon>
        <taxon>BOP clade</taxon>
        <taxon>Pooideae</taxon>
        <taxon>Stipodae</taxon>
        <taxon>Brachypodieae</taxon>
        <taxon>Brachypodium</taxon>
    </lineage>
</organism>
<evidence type="ECO:0000256" key="2">
    <source>
        <dbReference type="ARBA" id="ARBA00022614"/>
    </source>
</evidence>
<dbReference type="InParanoid" id="A0A2K2D657"/>
<dbReference type="EMBL" id="CM000882">
    <property type="protein sequence ID" value="PNT69756.1"/>
    <property type="molecule type" value="Genomic_DNA"/>
</dbReference>
<dbReference type="InterPro" id="IPR041118">
    <property type="entry name" value="Rx_N"/>
</dbReference>
<evidence type="ECO:0000256" key="3">
    <source>
        <dbReference type="ARBA" id="ARBA00022737"/>
    </source>
</evidence>
<dbReference type="InterPro" id="IPR032675">
    <property type="entry name" value="LRR_dom_sf"/>
</dbReference>
<evidence type="ECO:0000256" key="1">
    <source>
        <dbReference type="ARBA" id="ARBA00008894"/>
    </source>
</evidence>
<evidence type="ECO:0000256" key="6">
    <source>
        <dbReference type="ARBA" id="ARBA00023054"/>
    </source>
</evidence>
<evidence type="ECO:0000259" key="10">
    <source>
        <dbReference type="Pfam" id="PF23559"/>
    </source>
</evidence>
<evidence type="ECO:0000259" key="8">
    <source>
        <dbReference type="Pfam" id="PF00931"/>
    </source>
</evidence>
<keyword evidence="3" id="KW-0677">Repeat</keyword>
<dbReference type="PRINTS" id="PR00364">
    <property type="entry name" value="DISEASERSIST"/>
</dbReference>
<keyword evidence="6" id="KW-0175">Coiled coil</keyword>